<accession>A0A9W5X7M5</accession>
<name>A0A9W5X7M5_9BACI</name>
<gene>
    <name evidence="1" type="ORF">GCM10011409_45300</name>
</gene>
<keyword evidence="2" id="KW-1185">Reference proteome</keyword>
<dbReference type="RefSeq" id="WP_188725946.1">
    <property type="nucleotide sequence ID" value="NZ_BMJD01000084.1"/>
</dbReference>
<comment type="caution">
    <text evidence="1">The sequence shown here is derived from an EMBL/GenBank/DDBJ whole genome shotgun (WGS) entry which is preliminary data.</text>
</comment>
<proteinExistence type="predicted"/>
<sequence>MEENIHVPGIRDSANDDDLIYTQNGMVTVGKIRAYHRNKTGNIVTVKKANKIYDIDESELKNYLLMGYVQI</sequence>
<protein>
    <submittedName>
        <fullName evidence="1">Uncharacterized protein</fullName>
    </submittedName>
</protein>
<evidence type="ECO:0000313" key="1">
    <source>
        <dbReference type="EMBL" id="GGB63150.1"/>
    </source>
</evidence>
<dbReference type="Proteomes" id="UP000621492">
    <property type="component" value="Unassembled WGS sequence"/>
</dbReference>
<dbReference type="AlphaFoldDB" id="A0A9W5X7M5"/>
<reference evidence="1" key="1">
    <citation type="journal article" date="2014" name="Int. J. Syst. Evol. Microbiol.">
        <title>Complete genome sequence of Corynebacterium casei LMG S-19264T (=DSM 44701T), isolated from a smear-ripened cheese.</title>
        <authorList>
            <consortium name="US DOE Joint Genome Institute (JGI-PGF)"/>
            <person name="Walter F."/>
            <person name="Albersmeier A."/>
            <person name="Kalinowski J."/>
            <person name="Ruckert C."/>
        </authorList>
    </citation>
    <scope>NUCLEOTIDE SEQUENCE</scope>
    <source>
        <strain evidence="1">CGMCC 1.15454</strain>
    </source>
</reference>
<dbReference type="EMBL" id="BMJD01000084">
    <property type="protein sequence ID" value="GGB63150.1"/>
    <property type="molecule type" value="Genomic_DNA"/>
</dbReference>
<organism evidence="1 2">
    <name type="scientific">Lentibacillus populi</name>
    <dbReference type="NCBI Taxonomy" id="1827502"/>
    <lineage>
        <taxon>Bacteria</taxon>
        <taxon>Bacillati</taxon>
        <taxon>Bacillota</taxon>
        <taxon>Bacilli</taxon>
        <taxon>Bacillales</taxon>
        <taxon>Bacillaceae</taxon>
        <taxon>Lentibacillus</taxon>
    </lineage>
</organism>
<reference evidence="1" key="2">
    <citation type="submission" date="2020-09" db="EMBL/GenBank/DDBJ databases">
        <authorList>
            <person name="Sun Q."/>
            <person name="Zhou Y."/>
        </authorList>
    </citation>
    <scope>NUCLEOTIDE SEQUENCE</scope>
    <source>
        <strain evidence="1">CGMCC 1.15454</strain>
    </source>
</reference>
<evidence type="ECO:0000313" key="2">
    <source>
        <dbReference type="Proteomes" id="UP000621492"/>
    </source>
</evidence>